<dbReference type="PANTHER" id="PTHR16288:SF0">
    <property type="entry name" value="TRNA (GUANINE-N(7)-)-METHYLTRANSFERASE NON-CATALYTIC SUBUNIT WDR4"/>
    <property type="match status" value="1"/>
</dbReference>
<organism evidence="12 13">
    <name type="scientific">Notechis scutatus</name>
    <name type="common">mainland tiger snake</name>
    <dbReference type="NCBI Taxonomy" id="8663"/>
    <lineage>
        <taxon>Eukaryota</taxon>
        <taxon>Metazoa</taxon>
        <taxon>Chordata</taxon>
        <taxon>Craniata</taxon>
        <taxon>Vertebrata</taxon>
        <taxon>Euteleostomi</taxon>
        <taxon>Lepidosauria</taxon>
        <taxon>Squamata</taxon>
        <taxon>Bifurcata</taxon>
        <taxon>Unidentata</taxon>
        <taxon>Episquamata</taxon>
        <taxon>Toxicofera</taxon>
        <taxon>Serpentes</taxon>
        <taxon>Colubroidea</taxon>
        <taxon>Elapidae</taxon>
        <taxon>Hydrophiinae</taxon>
        <taxon>Notechis</taxon>
    </lineage>
</organism>
<evidence type="ECO:0000256" key="7">
    <source>
        <dbReference type="ARBA" id="ARBA00022990"/>
    </source>
</evidence>
<feature type="repeat" description="WD" evidence="10">
    <location>
        <begin position="195"/>
        <end position="237"/>
    </location>
</feature>
<dbReference type="InterPro" id="IPR036322">
    <property type="entry name" value="WD40_repeat_dom_sf"/>
</dbReference>
<dbReference type="InterPro" id="IPR015943">
    <property type="entry name" value="WD40/YVTN_repeat-like_dom_sf"/>
</dbReference>
<dbReference type="GO" id="GO:0043527">
    <property type="term" value="C:tRNA methyltransferase complex"/>
    <property type="evidence" value="ECO:0007669"/>
    <property type="project" value="TreeGrafter"/>
</dbReference>
<keyword evidence="2" id="KW-0158">Chromosome</keyword>
<evidence type="ECO:0000256" key="8">
    <source>
        <dbReference type="ARBA" id="ARBA00023242"/>
    </source>
</evidence>
<comment type="subcellular location">
    <subcellularLocation>
        <location evidence="1 9">Nucleus</location>
    </subcellularLocation>
</comment>
<keyword evidence="3 9" id="KW-0853">WD repeat</keyword>
<dbReference type="SUPFAM" id="SSF50978">
    <property type="entry name" value="WD40 repeat-like"/>
    <property type="match status" value="1"/>
</dbReference>
<sequence length="417" mass="47231">MEAAVVAGVVSVSPKLLVCGDLMVVSGDTKFFAANYKEANNDDLFIYDCSTASKKLQEKQDSEVGKPLGKTNTILACAFSSTGKFFVLTDDNKQLILFCTKPSWECLSIRPVMRRCTSLLITSAEDKILVADKSGDVYSYSITEPKNAGTIELGHLSLLLDLTLSPDDQYIVTADRDEKIRVSLMKAPHVIVSFCLGHREFVSRILVLPNFPDHLLSASGDGTLRLWKYKSGKELHCFQLNNLNINEAGKHEKKYTVSRIAYHCEGNYIAVLYDCIPAVSIFQLDAGAQSLISKQHIILSHKGWDVAFEETGGLWVLQENQQIPLLFYQPEDGQWQPIIDKKELVKMSKYICDHWRMFEGAMDKGSCFQNIYKVPFDNMSIYLKKKEERLHQQKNKRKDPQYESSEQTKKVRTEELS</sequence>
<accession>A0A6J1UMN8</accession>
<evidence type="ECO:0000313" key="12">
    <source>
        <dbReference type="Proteomes" id="UP000504612"/>
    </source>
</evidence>
<gene>
    <name evidence="13" type="primary">WDR4</name>
</gene>
<comment type="function">
    <text evidence="9">Required for the formation of N(7)-methylguanine at position 46 (m7G46) in tRNA. In the complex, it is required to stabilize and induce conformational changes of the catalytic subunit.</text>
</comment>
<keyword evidence="12" id="KW-1185">Reference proteome</keyword>
<dbReference type="Gene3D" id="2.130.10.10">
    <property type="entry name" value="YVTN repeat-like/Quinoprotein amine dehydrogenase"/>
    <property type="match status" value="1"/>
</dbReference>
<evidence type="ECO:0000313" key="13">
    <source>
        <dbReference type="RefSeq" id="XP_026529793.1"/>
    </source>
</evidence>
<evidence type="ECO:0000256" key="4">
    <source>
        <dbReference type="ARBA" id="ARBA00022694"/>
    </source>
</evidence>
<dbReference type="InterPro" id="IPR001680">
    <property type="entry name" value="WD40_rpt"/>
</dbReference>
<dbReference type="RefSeq" id="XP_026529793.1">
    <property type="nucleotide sequence ID" value="XM_026674008.1"/>
</dbReference>
<evidence type="ECO:0000256" key="2">
    <source>
        <dbReference type="ARBA" id="ARBA00022454"/>
    </source>
</evidence>
<evidence type="ECO:0000256" key="10">
    <source>
        <dbReference type="PROSITE-ProRule" id="PRU00221"/>
    </source>
</evidence>
<dbReference type="Proteomes" id="UP000504612">
    <property type="component" value="Unplaced"/>
</dbReference>
<dbReference type="UniPathway" id="UPA00989"/>
<dbReference type="InterPro" id="IPR028884">
    <property type="entry name" value="Trm82"/>
</dbReference>
<proteinExistence type="inferred from homology"/>
<evidence type="ECO:0000256" key="5">
    <source>
        <dbReference type="ARBA" id="ARBA00022737"/>
    </source>
</evidence>
<dbReference type="KEGG" id="nss:113416246"/>
<dbReference type="PROSITE" id="PS50082">
    <property type="entry name" value="WD_REPEATS_2"/>
    <property type="match status" value="1"/>
</dbReference>
<dbReference type="CTD" id="10785"/>
<keyword evidence="8 9" id="KW-0539">Nucleus</keyword>
<comment type="pathway">
    <text evidence="9">tRNA modification; N(7)-methylguanine-tRNA biosynthesis.</text>
</comment>
<keyword evidence="7" id="KW-0007">Acetylation</keyword>
<dbReference type="FunFam" id="2.130.10.10:FF:000454">
    <property type="entry name" value="tRNA (guanine-N(7)-)-methyltransferase non-catalytic subunit WDR4"/>
    <property type="match status" value="1"/>
</dbReference>
<feature type="region of interest" description="Disordered" evidence="11">
    <location>
        <begin position="390"/>
        <end position="417"/>
    </location>
</feature>
<name>A0A6J1UMN8_9SAUR</name>
<dbReference type="GeneID" id="113416246"/>
<keyword evidence="6" id="KW-0227">DNA damage</keyword>
<evidence type="ECO:0000256" key="3">
    <source>
        <dbReference type="ARBA" id="ARBA00022574"/>
    </source>
</evidence>
<dbReference type="GO" id="GO:0005829">
    <property type="term" value="C:cytosol"/>
    <property type="evidence" value="ECO:0007669"/>
    <property type="project" value="TreeGrafter"/>
</dbReference>
<evidence type="ECO:0000256" key="1">
    <source>
        <dbReference type="ARBA" id="ARBA00004123"/>
    </source>
</evidence>
<dbReference type="HAMAP" id="MF_03056">
    <property type="entry name" value="TRM82"/>
    <property type="match status" value="1"/>
</dbReference>
<dbReference type="GO" id="GO:0006974">
    <property type="term" value="P:DNA damage response"/>
    <property type="evidence" value="ECO:0007669"/>
    <property type="project" value="UniProtKB-KW"/>
</dbReference>
<dbReference type="SMART" id="SM00320">
    <property type="entry name" value="WD40"/>
    <property type="match status" value="3"/>
</dbReference>
<evidence type="ECO:0000256" key="11">
    <source>
        <dbReference type="SAM" id="MobiDB-lite"/>
    </source>
</evidence>
<dbReference type="GO" id="GO:0005634">
    <property type="term" value="C:nucleus"/>
    <property type="evidence" value="ECO:0007669"/>
    <property type="project" value="UniProtKB-SubCell"/>
</dbReference>
<keyword evidence="4 9" id="KW-0819">tRNA processing</keyword>
<dbReference type="PROSITE" id="PS50294">
    <property type="entry name" value="WD_REPEATS_REGION"/>
    <property type="match status" value="1"/>
</dbReference>
<feature type="compositionally biased region" description="Basic and acidic residues" evidence="11">
    <location>
        <begin position="398"/>
        <end position="417"/>
    </location>
</feature>
<dbReference type="PANTHER" id="PTHR16288">
    <property type="entry name" value="WD40 REPEAT PROTEIN 4"/>
    <property type="match status" value="1"/>
</dbReference>
<comment type="similarity">
    <text evidence="9">Belongs to the WD repeat TRM82 family.</text>
</comment>
<reference evidence="13" key="1">
    <citation type="submission" date="2025-08" db="UniProtKB">
        <authorList>
            <consortium name="RefSeq"/>
        </authorList>
    </citation>
    <scope>IDENTIFICATION</scope>
</reference>
<evidence type="ECO:0000256" key="9">
    <source>
        <dbReference type="HAMAP-Rule" id="MF_03056"/>
    </source>
</evidence>
<evidence type="ECO:0000256" key="6">
    <source>
        <dbReference type="ARBA" id="ARBA00022763"/>
    </source>
</evidence>
<keyword evidence="5 9" id="KW-0677">Repeat</keyword>
<dbReference type="GO" id="GO:0106004">
    <property type="term" value="P:tRNA (guanine-N7)-methylation"/>
    <property type="evidence" value="ECO:0007669"/>
    <property type="project" value="UniProtKB-UniRule"/>
</dbReference>
<protein>
    <submittedName>
        <fullName evidence="13">tRNA (Guanine-N(7)-)-methyltransferase non-catalytic subunit WDR4</fullName>
    </submittedName>
</protein>
<dbReference type="AlphaFoldDB" id="A0A6J1UMN8"/>
<dbReference type="Pfam" id="PF00400">
    <property type="entry name" value="WD40"/>
    <property type="match status" value="2"/>
</dbReference>